<dbReference type="RefSeq" id="WP_008698188.1">
    <property type="nucleotide sequence ID" value="NZ_KE161009.1"/>
</dbReference>
<name>H1PVN6_9FUSO</name>
<dbReference type="HOGENOM" id="CLU_2953887_0_0_0"/>
<comment type="caution">
    <text evidence="1">The sequence shown here is derived from an EMBL/GenBank/DDBJ whole genome shotgun (WGS) entry which is preliminary data.</text>
</comment>
<accession>H1PVN6</accession>
<dbReference type="BioCyc" id="FSP457404-HMP:GTSQ-2504-MONOMER"/>
<evidence type="ECO:0000313" key="1">
    <source>
        <dbReference type="EMBL" id="EHO79740.1"/>
    </source>
</evidence>
<gene>
    <name evidence="1" type="ORF">HMPREF0402_02479</name>
</gene>
<dbReference type="Proteomes" id="UP000003233">
    <property type="component" value="Unassembled WGS sequence"/>
</dbReference>
<dbReference type="AlphaFoldDB" id="H1PVN6"/>
<dbReference type="EMBL" id="AGWJ02000023">
    <property type="protein sequence ID" value="EHO79740.1"/>
    <property type="molecule type" value="Genomic_DNA"/>
</dbReference>
<keyword evidence="2" id="KW-1185">Reference proteome</keyword>
<reference evidence="1 2" key="1">
    <citation type="submission" date="2012-07" db="EMBL/GenBank/DDBJ databases">
        <title>The Genome Sequence of Fusobacterium ulcerans 12_1B.</title>
        <authorList>
            <consortium name="The Broad Institute Genome Sequencing Platform"/>
            <person name="Earl A."/>
            <person name="Ward D."/>
            <person name="Feldgarden M."/>
            <person name="Gevers D."/>
            <person name="Strauss J."/>
            <person name="Ambrose C.E."/>
            <person name="Allen-Vercoe E."/>
            <person name="Walker B."/>
            <person name="Young S.K."/>
            <person name="Zeng Q."/>
            <person name="Gargeya S."/>
            <person name="Fitzgerald M."/>
            <person name="Haas B."/>
            <person name="Abouelleil A."/>
            <person name="Alvarado L."/>
            <person name="Arachchi H.M."/>
            <person name="Berlin A.M."/>
            <person name="Chapman S.B."/>
            <person name="Goldberg J."/>
            <person name="Griggs A."/>
            <person name="Gujja S."/>
            <person name="Hansen M."/>
            <person name="Howarth C."/>
            <person name="Imamovic A."/>
            <person name="Larimer J."/>
            <person name="McCowen C."/>
            <person name="Montmayeur A."/>
            <person name="Murphy C."/>
            <person name="Neiman D."/>
            <person name="Pearson M."/>
            <person name="Priest M."/>
            <person name="Roberts A."/>
            <person name="Saif S."/>
            <person name="Shea T."/>
            <person name="Sisk P."/>
            <person name="Sykes S."/>
            <person name="Wortman J."/>
            <person name="Nusbaum C."/>
            <person name="Birren B."/>
        </authorList>
    </citation>
    <scope>NUCLEOTIDE SEQUENCE [LARGE SCALE GENOMIC DNA]</scope>
    <source>
        <strain evidence="1 2">12_1B</strain>
    </source>
</reference>
<sequence length="59" mass="7061">MWISIETREDGIYINQNDLYAEKIPDKTVEKIFKTLGYYLAKKRNLEKIILLMPDKNKN</sequence>
<evidence type="ECO:0000313" key="2">
    <source>
        <dbReference type="Proteomes" id="UP000003233"/>
    </source>
</evidence>
<proteinExistence type="predicted"/>
<organism evidence="1 2">
    <name type="scientific">Fusobacterium ulcerans 12-1B</name>
    <dbReference type="NCBI Taxonomy" id="457404"/>
    <lineage>
        <taxon>Bacteria</taxon>
        <taxon>Fusobacteriati</taxon>
        <taxon>Fusobacteriota</taxon>
        <taxon>Fusobacteriia</taxon>
        <taxon>Fusobacteriales</taxon>
        <taxon>Fusobacteriaceae</taxon>
        <taxon>Fusobacterium</taxon>
    </lineage>
</organism>
<protein>
    <submittedName>
        <fullName evidence="1">Uncharacterized protein</fullName>
    </submittedName>
</protein>
<dbReference type="PATRIC" id="fig|457404.5.peg.2667"/>